<evidence type="ECO:0000256" key="1">
    <source>
        <dbReference type="ARBA" id="ARBA00008226"/>
    </source>
</evidence>
<evidence type="ECO:0000256" key="2">
    <source>
        <dbReference type="ARBA" id="ARBA00011738"/>
    </source>
</evidence>
<dbReference type="PANTHER" id="PTHR43707:SF1">
    <property type="entry name" value="HISTIDINE--TRNA LIGASE, MITOCHONDRIAL-RELATED"/>
    <property type="match status" value="1"/>
</dbReference>
<dbReference type="InterPro" id="IPR004516">
    <property type="entry name" value="HisRS/HisZ"/>
</dbReference>
<evidence type="ECO:0000256" key="8">
    <source>
        <dbReference type="ARBA" id="ARBA00023146"/>
    </source>
</evidence>
<dbReference type="InterPro" id="IPR006195">
    <property type="entry name" value="aa-tRNA-synth_II"/>
</dbReference>
<dbReference type="HAMAP" id="MF_00127">
    <property type="entry name" value="His_tRNA_synth"/>
    <property type="match status" value="1"/>
</dbReference>
<dbReference type="PANTHER" id="PTHR43707">
    <property type="entry name" value="HISTIDYL-TRNA SYNTHETASE"/>
    <property type="match status" value="1"/>
</dbReference>
<comment type="caution">
    <text evidence="12">The sequence shown here is derived from an EMBL/GenBank/DDBJ whole genome shotgun (WGS) entry which is preliminary data.</text>
</comment>
<evidence type="ECO:0000256" key="9">
    <source>
        <dbReference type="ARBA" id="ARBA00047639"/>
    </source>
</evidence>
<dbReference type="RefSeq" id="WP_008108307.1">
    <property type="nucleotide sequence ID" value="NZ_FOSD01000004.1"/>
</dbReference>
<evidence type="ECO:0000256" key="7">
    <source>
        <dbReference type="ARBA" id="ARBA00022917"/>
    </source>
</evidence>
<dbReference type="SUPFAM" id="SSF55681">
    <property type="entry name" value="Class II aaRS and biotin synthetases"/>
    <property type="match status" value="1"/>
</dbReference>
<dbReference type="Gene3D" id="3.40.50.800">
    <property type="entry name" value="Anticodon-binding domain"/>
    <property type="match status" value="1"/>
</dbReference>
<protein>
    <recommendedName>
        <fullName evidence="10">Histidine--tRNA ligase</fullName>
        <ecNumber evidence="10">6.1.1.21</ecNumber>
    </recommendedName>
    <alternativeName>
        <fullName evidence="10">Histidyl-tRNA synthetase</fullName>
        <shortName evidence="10">HisRS</shortName>
    </alternativeName>
</protein>
<dbReference type="Pfam" id="PF13393">
    <property type="entry name" value="tRNA-synt_His"/>
    <property type="match status" value="1"/>
</dbReference>
<comment type="similarity">
    <text evidence="1 10">Belongs to the class-II aminoacyl-tRNA synthetase family.</text>
</comment>
<dbReference type="Pfam" id="PF03129">
    <property type="entry name" value="HGTP_anticodon"/>
    <property type="match status" value="1"/>
</dbReference>
<dbReference type="Gene3D" id="3.30.930.10">
    <property type="entry name" value="Bira Bifunctional Protein, Domain 2"/>
    <property type="match status" value="1"/>
</dbReference>
<dbReference type="Proteomes" id="UP000198841">
    <property type="component" value="Unassembled WGS sequence"/>
</dbReference>
<gene>
    <name evidence="10" type="primary">hisS</name>
    <name evidence="12" type="ORF">SAMN05518863_10494</name>
</gene>
<dbReference type="CDD" id="cd00773">
    <property type="entry name" value="HisRS-like_core"/>
    <property type="match status" value="1"/>
</dbReference>
<dbReference type="CDD" id="cd00859">
    <property type="entry name" value="HisRS_anticodon"/>
    <property type="match status" value="1"/>
</dbReference>
<dbReference type="EC" id="6.1.1.21" evidence="10"/>
<keyword evidence="5 10" id="KW-0547">Nucleotide-binding</keyword>
<evidence type="ECO:0000256" key="3">
    <source>
        <dbReference type="ARBA" id="ARBA00022490"/>
    </source>
</evidence>
<organism evidence="12 13">
    <name type="scientific">Candidatus Pantoea symbiotica</name>
    <dbReference type="NCBI Taxonomy" id="1884370"/>
    <lineage>
        <taxon>Bacteria</taxon>
        <taxon>Pseudomonadati</taxon>
        <taxon>Pseudomonadota</taxon>
        <taxon>Gammaproteobacteria</taxon>
        <taxon>Enterobacterales</taxon>
        <taxon>Erwiniaceae</taxon>
        <taxon>Pantoea</taxon>
    </lineage>
</organism>
<keyword evidence="3 10" id="KW-0963">Cytoplasm</keyword>
<sequence length="424" mass="47387">MAKNIQAIRGMNDYLPADTAIWQRIEGTLKQVLASYGYSEIRLPIVEHTPLFSRAIGEVTDVVEKEMYTFEDRNGESLTLRPEGTAGCVRAGIEHGLLYNQEQRLWYTGPMFRYERPQKGRYRQFHQMGVEVFGLQGPDVDAELIMMTARWWKALGIADHVELELNSIGSLDARANYRSALVAFLEQHQDVLDEDCKRRMYTNPLRVLDSKNPDIQKLLNDAPTLGEFLDEESREHFSGLCALLDDAGIKYRINQRLVRGLDYYNRTVFEWVTSSLGSQGTVCGGGRYDGLVEQLGGRATPAVGFAMGMERLVLLVQAVNPEFEPTRIVDVYVIASGQGVQSAAMQLAEKLRDADPALKLMTNFGGGNFKKQFGRADKWGARIALVLGEDEVKAGQVVVKDLRTGDQQTLAQSDAAATLRTLLQ</sequence>
<evidence type="ECO:0000256" key="4">
    <source>
        <dbReference type="ARBA" id="ARBA00022598"/>
    </source>
</evidence>
<dbReference type="PROSITE" id="PS50862">
    <property type="entry name" value="AA_TRNA_LIGASE_II"/>
    <property type="match status" value="1"/>
</dbReference>
<evidence type="ECO:0000259" key="11">
    <source>
        <dbReference type="PROSITE" id="PS50862"/>
    </source>
</evidence>
<evidence type="ECO:0000313" key="13">
    <source>
        <dbReference type="Proteomes" id="UP000198841"/>
    </source>
</evidence>
<dbReference type="InterPro" id="IPR033656">
    <property type="entry name" value="HisRS_anticodon"/>
</dbReference>
<evidence type="ECO:0000313" key="12">
    <source>
        <dbReference type="EMBL" id="SFK04001.1"/>
    </source>
</evidence>
<evidence type="ECO:0000256" key="6">
    <source>
        <dbReference type="ARBA" id="ARBA00022840"/>
    </source>
</evidence>
<dbReference type="InterPro" id="IPR041715">
    <property type="entry name" value="HisRS-like_core"/>
</dbReference>
<keyword evidence="6 10" id="KW-0067">ATP-binding</keyword>
<proteinExistence type="inferred from homology"/>
<dbReference type="InterPro" id="IPR045864">
    <property type="entry name" value="aa-tRNA-synth_II/BPL/LPL"/>
</dbReference>
<keyword evidence="4 10" id="KW-0436">Ligase</keyword>
<comment type="subcellular location">
    <subcellularLocation>
        <location evidence="10">Cytoplasm</location>
    </subcellularLocation>
</comment>
<accession>A0A1I3WBZ9</accession>
<dbReference type="SUPFAM" id="SSF52954">
    <property type="entry name" value="Class II aaRS ABD-related"/>
    <property type="match status" value="1"/>
</dbReference>
<dbReference type="NCBIfam" id="TIGR00442">
    <property type="entry name" value="hisS"/>
    <property type="match status" value="1"/>
</dbReference>
<feature type="domain" description="Aminoacyl-transfer RNA synthetases class-II family profile" evidence="11">
    <location>
        <begin position="1"/>
        <end position="325"/>
    </location>
</feature>
<comment type="catalytic activity">
    <reaction evidence="9 10">
        <text>tRNA(His) + L-histidine + ATP = L-histidyl-tRNA(His) + AMP + diphosphate + H(+)</text>
        <dbReference type="Rhea" id="RHEA:17313"/>
        <dbReference type="Rhea" id="RHEA-COMP:9665"/>
        <dbReference type="Rhea" id="RHEA-COMP:9689"/>
        <dbReference type="ChEBI" id="CHEBI:15378"/>
        <dbReference type="ChEBI" id="CHEBI:30616"/>
        <dbReference type="ChEBI" id="CHEBI:33019"/>
        <dbReference type="ChEBI" id="CHEBI:57595"/>
        <dbReference type="ChEBI" id="CHEBI:78442"/>
        <dbReference type="ChEBI" id="CHEBI:78527"/>
        <dbReference type="ChEBI" id="CHEBI:456215"/>
        <dbReference type="EC" id="6.1.1.21"/>
    </reaction>
</comment>
<evidence type="ECO:0000256" key="5">
    <source>
        <dbReference type="ARBA" id="ARBA00022741"/>
    </source>
</evidence>
<name>A0A1I3WBZ9_9GAMM</name>
<keyword evidence="7 10" id="KW-0648">Protein biosynthesis</keyword>
<comment type="subunit">
    <text evidence="2 10">Homodimer.</text>
</comment>
<dbReference type="InterPro" id="IPR036621">
    <property type="entry name" value="Anticodon-bd_dom_sf"/>
</dbReference>
<evidence type="ECO:0000256" key="10">
    <source>
        <dbReference type="HAMAP-Rule" id="MF_00127"/>
    </source>
</evidence>
<keyword evidence="13" id="KW-1185">Reference proteome</keyword>
<keyword evidence="8 10" id="KW-0030">Aminoacyl-tRNA synthetase</keyword>
<dbReference type="EMBL" id="FOSD01000004">
    <property type="protein sequence ID" value="SFK04001.1"/>
    <property type="molecule type" value="Genomic_DNA"/>
</dbReference>
<reference evidence="12 13" key="1">
    <citation type="submission" date="2016-10" db="EMBL/GenBank/DDBJ databases">
        <authorList>
            <person name="Varghese N."/>
            <person name="Submissions S."/>
        </authorList>
    </citation>
    <scope>NUCLEOTIDE SEQUENCE [LARGE SCALE GENOMIC DNA]</scope>
    <source>
        <strain evidence="12 13">YR512</strain>
    </source>
</reference>
<dbReference type="PIRSF" id="PIRSF001549">
    <property type="entry name" value="His-tRNA_synth"/>
    <property type="match status" value="1"/>
</dbReference>
<dbReference type="InterPro" id="IPR015807">
    <property type="entry name" value="His-tRNA-ligase"/>
</dbReference>
<dbReference type="InterPro" id="IPR004154">
    <property type="entry name" value="Anticodon-bd"/>
</dbReference>